<evidence type="ECO:0000313" key="1">
    <source>
        <dbReference type="EMBL" id="QBO59547.1"/>
    </source>
</evidence>
<evidence type="ECO:0008006" key="3">
    <source>
        <dbReference type="Google" id="ProtNLM"/>
    </source>
</evidence>
<dbReference type="Gene3D" id="3.40.50.1820">
    <property type="entry name" value="alpha/beta hydrolase"/>
    <property type="match status" value="1"/>
</dbReference>
<dbReference type="RefSeq" id="WP_133440878.1">
    <property type="nucleotide sequence ID" value="NZ_CP037954.1"/>
</dbReference>
<protein>
    <recommendedName>
        <fullName evidence="3">Alpha/beta hydrolase</fullName>
    </recommendedName>
</protein>
<dbReference type="SUPFAM" id="SSF53474">
    <property type="entry name" value="alpha/beta-Hydrolases"/>
    <property type="match status" value="1"/>
</dbReference>
<proteinExistence type="predicted"/>
<dbReference type="AlphaFoldDB" id="A0A4P6ZJ11"/>
<dbReference type="EMBL" id="CP037954">
    <property type="protein sequence ID" value="QBO59547.1"/>
    <property type="molecule type" value="Genomic_DNA"/>
</dbReference>
<dbReference type="KEGG" id="csal:NBC122_02746"/>
<keyword evidence="2" id="KW-1185">Reference proteome</keyword>
<dbReference type="OrthoDB" id="980024at2"/>
<dbReference type="InterPro" id="IPR029058">
    <property type="entry name" value="AB_hydrolase_fold"/>
</dbReference>
<dbReference type="Proteomes" id="UP000294419">
    <property type="component" value="Chromosome"/>
</dbReference>
<gene>
    <name evidence="1" type="ORF">NBC122_02746</name>
</gene>
<reference evidence="1 2" key="1">
    <citation type="submission" date="2019-03" db="EMBL/GenBank/DDBJ databases">
        <authorList>
            <person name="Kim H."/>
            <person name="Yu S.-M."/>
        </authorList>
    </citation>
    <scope>NUCLEOTIDE SEQUENCE [LARGE SCALE GENOMIC DNA]</scope>
    <source>
        <strain evidence="1 2">NBC122</strain>
    </source>
</reference>
<organism evidence="1 2">
    <name type="scientific">Chryseobacterium salivictor</name>
    <dbReference type="NCBI Taxonomy" id="2547600"/>
    <lineage>
        <taxon>Bacteria</taxon>
        <taxon>Pseudomonadati</taxon>
        <taxon>Bacteroidota</taxon>
        <taxon>Flavobacteriia</taxon>
        <taxon>Flavobacteriales</taxon>
        <taxon>Weeksellaceae</taxon>
        <taxon>Chryseobacterium group</taxon>
        <taxon>Chryseobacterium</taxon>
    </lineage>
</organism>
<accession>A0A4P6ZJ11</accession>
<evidence type="ECO:0000313" key="2">
    <source>
        <dbReference type="Proteomes" id="UP000294419"/>
    </source>
</evidence>
<sequence>MKLVLIHGRSQQKFDEKTLKEEWIAALNEGLQKNELSLNISEEDIIFPYYGKMLMKLIDDRNSYQKDVIEKGSNGVDPEFALFCSEFLGQIAVNANISDDKIAAIGDIAVTEKGPLNWPWVLAILRAIDSESDFGQDTLWAITNDVYHYLRNPFIRKTINEFVTSFIPDEKCVWVGHSLGTVISYDILSKYNIPNINEIISVGSPLGMNVIKRNMESPLLMPPCSINGWYNAFDKNDTVSLFPLSKPHFTTDPIITNFDGVKNDTKNKHGITGYLKDKEVALRIYNALANK</sequence>
<name>A0A4P6ZJ11_9FLAO</name>